<dbReference type="GO" id="GO:0006509">
    <property type="term" value="P:membrane protein ectodomain proteolysis"/>
    <property type="evidence" value="ECO:0007669"/>
    <property type="project" value="TreeGrafter"/>
</dbReference>
<keyword evidence="11 17" id="KW-1133">Transmembrane helix</keyword>
<keyword evidence="10 17" id="KW-0914">Notch signaling pathway</keyword>
<gene>
    <name evidence="19" type="ORF">fugu_017120</name>
</gene>
<comment type="subunit">
    <text evidence="17">Homodimer.</text>
</comment>
<dbReference type="PRINTS" id="PR01072">
    <property type="entry name" value="PRESENILIN"/>
</dbReference>
<feature type="transmembrane region" description="Helical" evidence="17">
    <location>
        <begin position="166"/>
        <end position="184"/>
    </location>
</feature>
<dbReference type="Gene3D" id="1.10.472.100">
    <property type="entry name" value="Presenilin"/>
    <property type="match status" value="1"/>
</dbReference>
<evidence type="ECO:0000256" key="12">
    <source>
        <dbReference type="ARBA" id="ARBA00023018"/>
    </source>
</evidence>
<dbReference type="PANTHER" id="PTHR10202:SF18">
    <property type="entry name" value="PRESENILIN-1"/>
    <property type="match status" value="1"/>
</dbReference>
<evidence type="ECO:0000313" key="19">
    <source>
        <dbReference type="EMBL" id="TNM96037.1"/>
    </source>
</evidence>
<dbReference type="EMBL" id="SWLE01000010">
    <property type="protein sequence ID" value="TNM96037.1"/>
    <property type="molecule type" value="Genomic_DNA"/>
</dbReference>
<name>A0A4Z2BW05_9TELE</name>
<feature type="region of interest" description="Disordered" evidence="18">
    <location>
        <begin position="1"/>
        <end position="67"/>
    </location>
</feature>
<keyword evidence="20" id="KW-1185">Reference proteome</keyword>
<dbReference type="GO" id="GO:0034205">
    <property type="term" value="P:amyloid-beta formation"/>
    <property type="evidence" value="ECO:0007669"/>
    <property type="project" value="UniProtKB-ARBA"/>
</dbReference>
<evidence type="ECO:0000256" key="2">
    <source>
        <dbReference type="ARBA" id="ARBA00004463"/>
    </source>
</evidence>
<feature type="region of interest" description="Disordered" evidence="18">
    <location>
        <begin position="350"/>
        <end position="379"/>
    </location>
</feature>
<dbReference type="AlphaFoldDB" id="A0A4Z2BW05"/>
<evidence type="ECO:0000256" key="15">
    <source>
        <dbReference type="ARBA" id="ARBA00023273"/>
    </source>
</evidence>
<evidence type="ECO:0000256" key="8">
    <source>
        <dbReference type="ARBA" id="ARBA00022801"/>
    </source>
</evidence>
<proteinExistence type="inferred from homology"/>
<evidence type="ECO:0000256" key="16">
    <source>
        <dbReference type="ARBA" id="ARBA00034103"/>
    </source>
</evidence>
<evidence type="ECO:0000256" key="14">
    <source>
        <dbReference type="ARBA" id="ARBA00023136"/>
    </source>
</evidence>
<dbReference type="GO" id="GO:0030424">
    <property type="term" value="C:axon"/>
    <property type="evidence" value="ECO:0007669"/>
    <property type="project" value="UniProtKB-SubCell"/>
</dbReference>
<dbReference type="SMART" id="SM00730">
    <property type="entry name" value="PSN"/>
    <property type="match status" value="1"/>
</dbReference>
<evidence type="ECO:0000256" key="10">
    <source>
        <dbReference type="ARBA" id="ARBA00022976"/>
    </source>
</evidence>
<organism evidence="19 20">
    <name type="scientific">Takifugu bimaculatus</name>
    <dbReference type="NCBI Taxonomy" id="433685"/>
    <lineage>
        <taxon>Eukaryota</taxon>
        <taxon>Metazoa</taxon>
        <taxon>Chordata</taxon>
        <taxon>Craniata</taxon>
        <taxon>Vertebrata</taxon>
        <taxon>Euteleostomi</taxon>
        <taxon>Actinopterygii</taxon>
        <taxon>Neopterygii</taxon>
        <taxon>Teleostei</taxon>
        <taxon>Neoteleostei</taxon>
        <taxon>Acanthomorphata</taxon>
        <taxon>Eupercaria</taxon>
        <taxon>Tetraodontiformes</taxon>
        <taxon>Tetradontoidea</taxon>
        <taxon>Tetraodontidae</taxon>
        <taxon>Takifugu</taxon>
    </lineage>
</organism>
<keyword evidence="12" id="KW-0770">Synapse</keyword>
<evidence type="ECO:0000256" key="13">
    <source>
        <dbReference type="ARBA" id="ARBA00023034"/>
    </source>
</evidence>
<reference evidence="19 20" key="1">
    <citation type="submission" date="2019-04" db="EMBL/GenBank/DDBJ databases">
        <title>The sequence and de novo assembly of Takifugu bimaculatus genome using PacBio and Hi-C technologies.</title>
        <authorList>
            <person name="Xu P."/>
            <person name="Liu B."/>
            <person name="Zhou Z."/>
        </authorList>
    </citation>
    <scope>NUCLEOTIDE SEQUENCE [LARGE SCALE GENOMIC DNA]</scope>
    <source>
        <strain evidence="19">TB-2018</strain>
        <tissue evidence="19">Muscle</tissue>
    </source>
</reference>
<comment type="subcellular location">
    <subcellularLocation>
        <location evidence="1">Cell membrane</location>
    </subcellularLocation>
    <subcellularLocation>
        <location evidence="3">Cell projection</location>
        <location evidence="3">Axon</location>
    </subcellularLocation>
    <subcellularLocation>
        <location evidence="2">Cytoplasmic granule</location>
    </subcellularLocation>
    <subcellularLocation>
        <location evidence="17">Endoplasmic reticulum membrane</location>
        <topology evidence="17">Multi-pass membrane protein</topology>
    </subcellularLocation>
    <subcellularLocation>
        <location evidence="17">Golgi apparatus membrane</location>
        <topology evidence="17">Multi-pass membrane protein</topology>
    </subcellularLocation>
    <subcellularLocation>
        <location evidence="16">Synapse</location>
    </subcellularLocation>
</comment>
<sequence length="470" mass="52503">MANNAEDIENNMNQEPSVVNHEPAVQPQEVSVTRSRSRGGGGHGEGGPEQNGQPPATHAAHVVETEEDEDEELTLKYGAKHVIMLFVPVTLCMVVVVATIKSVTYYTQNDGQRLIYTPFPEDTDTVAQRALNSILNATIMITVIIIMTLVLVVLYKYRCYKVIQGWLFLSSLLLLFFFSYIYLQEVFKTYNLAMDYFTVAIIIWNFGVVGMMCIHWKGPLRLQQAYLIMISALMALVFIKYLPEWTAWLILAVISVYDLLAVLCPKGPLRILVETAQERNEPIFPALIYSSTMVWLVNMADTDRPKRSSTDAAPPQQETQEAVASPTPSSLSQDDGGFTPSWVNQQEHQLGTLQSTEQSRREVQEMPSARPAAEDDDEERGVKLGLGDFIFYSMLVGKASATASGDWNTTLACFVAILIGLCLTLLLLAIFKKALPALPISIFFGLVFYFATDNLVQPFMDKLALHQFYI</sequence>
<keyword evidence="13 17" id="KW-0333">Golgi apparatus</keyword>
<dbReference type="GO" id="GO:0030318">
    <property type="term" value="P:melanocyte differentiation"/>
    <property type="evidence" value="ECO:0007669"/>
    <property type="project" value="UniProtKB-ARBA"/>
</dbReference>
<keyword evidence="9 17" id="KW-0256">Endoplasmic reticulum</keyword>
<feature type="transmembrane region" description="Helical" evidence="17">
    <location>
        <begin position="411"/>
        <end position="431"/>
    </location>
</feature>
<dbReference type="FunFam" id="1.10.472.100:FF:000001">
    <property type="entry name" value="Presenilin"/>
    <property type="match status" value="1"/>
</dbReference>
<comment type="domain">
    <text evidence="17">The PAL motif is required for normal active site conformation.</text>
</comment>
<feature type="transmembrane region" description="Helical" evidence="17">
    <location>
        <begin position="196"/>
        <end position="214"/>
    </location>
</feature>
<dbReference type="GO" id="GO:0061053">
    <property type="term" value="P:somite development"/>
    <property type="evidence" value="ECO:0007669"/>
    <property type="project" value="UniProtKB-ARBA"/>
</dbReference>
<keyword evidence="8 17" id="KW-0378">Hydrolase</keyword>
<evidence type="ECO:0000256" key="5">
    <source>
        <dbReference type="ARBA" id="ARBA00022475"/>
    </source>
</evidence>
<feature type="compositionally biased region" description="Low complexity" evidence="18">
    <location>
        <begin position="50"/>
        <end position="62"/>
    </location>
</feature>
<dbReference type="InterPro" id="IPR001108">
    <property type="entry name" value="Peptidase_A22A"/>
</dbReference>
<dbReference type="InterPro" id="IPR042524">
    <property type="entry name" value="Presenilin_C"/>
</dbReference>
<feature type="region of interest" description="Disordered" evidence="18">
    <location>
        <begin position="305"/>
        <end position="338"/>
    </location>
</feature>
<evidence type="ECO:0000313" key="20">
    <source>
        <dbReference type="Proteomes" id="UP000516260"/>
    </source>
</evidence>
<dbReference type="EC" id="3.4.23.-" evidence="17"/>
<comment type="similarity">
    <text evidence="4 17">Belongs to the peptidase A22A family.</text>
</comment>
<evidence type="ECO:0000256" key="1">
    <source>
        <dbReference type="ARBA" id="ARBA00004236"/>
    </source>
</evidence>
<evidence type="ECO:0000256" key="6">
    <source>
        <dbReference type="ARBA" id="ARBA00022670"/>
    </source>
</evidence>
<dbReference type="GO" id="GO:0045202">
    <property type="term" value="C:synapse"/>
    <property type="evidence" value="ECO:0007669"/>
    <property type="project" value="UniProtKB-SubCell"/>
</dbReference>
<feature type="compositionally biased region" description="Polar residues" evidence="18">
    <location>
        <begin position="316"/>
        <end position="333"/>
    </location>
</feature>
<dbReference type="GO" id="GO:0016485">
    <property type="term" value="P:protein processing"/>
    <property type="evidence" value="ECO:0007669"/>
    <property type="project" value="InterPro"/>
</dbReference>
<dbReference type="GO" id="GO:0005789">
    <property type="term" value="C:endoplasmic reticulum membrane"/>
    <property type="evidence" value="ECO:0007669"/>
    <property type="project" value="UniProtKB-SubCell"/>
</dbReference>
<accession>A0A4Z2BW05</accession>
<dbReference type="GO" id="GO:0007219">
    <property type="term" value="P:Notch signaling pathway"/>
    <property type="evidence" value="ECO:0007669"/>
    <property type="project" value="UniProtKB-KW"/>
</dbReference>
<keyword evidence="7 17" id="KW-0812">Transmembrane</keyword>
<dbReference type="GO" id="GO:0055074">
    <property type="term" value="P:calcium ion homeostasis"/>
    <property type="evidence" value="ECO:0007669"/>
    <property type="project" value="TreeGrafter"/>
</dbReference>
<feature type="compositionally biased region" description="Gly residues" evidence="18">
    <location>
        <begin position="38"/>
        <end position="49"/>
    </location>
</feature>
<dbReference type="PANTHER" id="PTHR10202">
    <property type="entry name" value="PRESENILIN"/>
    <property type="match status" value="1"/>
</dbReference>
<dbReference type="GO" id="GO:0070765">
    <property type="term" value="C:gamma-secretase complex"/>
    <property type="evidence" value="ECO:0007669"/>
    <property type="project" value="TreeGrafter"/>
</dbReference>
<evidence type="ECO:0000256" key="11">
    <source>
        <dbReference type="ARBA" id="ARBA00022989"/>
    </source>
</evidence>
<dbReference type="Pfam" id="PF01080">
    <property type="entry name" value="Presenilin"/>
    <property type="match status" value="1"/>
</dbReference>
<feature type="transmembrane region" description="Helical" evidence="17">
    <location>
        <begin position="226"/>
        <end position="242"/>
    </location>
</feature>
<evidence type="ECO:0000256" key="9">
    <source>
        <dbReference type="ARBA" id="ARBA00022824"/>
    </source>
</evidence>
<comment type="function">
    <text evidence="17">Probable subunit of the gamma-secretase complex, an endoprotease complex that catalyzes the intramembrane cleavage of integral membrane proteins such as Notch receptors.</text>
</comment>
<feature type="transmembrane region" description="Helical" evidence="17">
    <location>
        <begin position="248"/>
        <end position="264"/>
    </location>
</feature>
<evidence type="ECO:0000256" key="17">
    <source>
        <dbReference type="RuleBase" id="RU361148"/>
    </source>
</evidence>
<feature type="transmembrane region" description="Helical" evidence="17">
    <location>
        <begin position="437"/>
        <end position="456"/>
    </location>
</feature>
<dbReference type="InterPro" id="IPR006639">
    <property type="entry name" value="Preselin/SPP"/>
</dbReference>
<protein>
    <recommendedName>
        <fullName evidence="17">Presenilin</fullName>
        <ecNumber evidence="17">3.4.23.-</ecNumber>
    </recommendedName>
</protein>
<comment type="caution">
    <text evidence="19">The sequence shown here is derived from an EMBL/GenBank/DDBJ whole genome shotgun (WGS) entry which is preliminary data.</text>
</comment>
<keyword evidence="6 17" id="KW-0645">Protease</keyword>
<feature type="transmembrane region" description="Helical" evidence="17">
    <location>
        <begin position="134"/>
        <end position="154"/>
    </location>
</feature>
<dbReference type="GO" id="GO:0042500">
    <property type="term" value="F:aspartic endopeptidase activity, intramembrane cleaving"/>
    <property type="evidence" value="ECO:0007669"/>
    <property type="project" value="InterPro"/>
</dbReference>
<dbReference type="GO" id="GO:0000139">
    <property type="term" value="C:Golgi membrane"/>
    <property type="evidence" value="ECO:0007669"/>
    <property type="project" value="UniProtKB-SubCell"/>
</dbReference>
<keyword evidence="14 17" id="KW-0472">Membrane</keyword>
<feature type="transmembrane region" description="Helical" evidence="17">
    <location>
        <begin position="82"/>
        <end position="100"/>
    </location>
</feature>
<evidence type="ECO:0000256" key="4">
    <source>
        <dbReference type="ARBA" id="ARBA00008604"/>
    </source>
</evidence>
<evidence type="ECO:0000256" key="7">
    <source>
        <dbReference type="ARBA" id="ARBA00022692"/>
    </source>
</evidence>
<keyword evidence="5" id="KW-1003">Cell membrane</keyword>
<evidence type="ECO:0000256" key="18">
    <source>
        <dbReference type="SAM" id="MobiDB-lite"/>
    </source>
</evidence>
<dbReference type="Proteomes" id="UP000516260">
    <property type="component" value="Chromosome 18"/>
</dbReference>
<evidence type="ECO:0000256" key="3">
    <source>
        <dbReference type="ARBA" id="ARBA00004489"/>
    </source>
</evidence>
<keyword evidence="15" id="KW-0966">Cell projection</keyword>